<keyword evidence="2" id="KW-0732">Signal</keyword>
<organism evidence="3 4">
    <name type="scientific">Haemophilus parahaemolyticus</name>
    <dbReference type="NCBI Taxonomy" id="735"/>
    <lineage>
        <taxon>Bacteria</taxon>
        <taxon>Pseudomonadati</taxon>
        <taxon>Pseudomonadota</taxon>
        <taxon>Gammaproteobacteria</taxon>
        <taxon>Pasteurellales</taxon>
        <taxon>Pasteurellaceae</taxon>
        <taxon>Haemophilus</taxon>
    </lineage>
</organism>
<comment type="caution">
    <text evidence="3">The sequence shown here is derived from an EMBL/GenBank/DDBJ whole genome shotgun (WGS) entry which is preliminary data.</text>
</comment>
<evidence type="ECO:0000313" key="3">
    <source>
        <dbReference type="EMBL" id="RDF05374.1"/>
    </source>
</evidence>
<dbReference type="PROSITE" id="PS51257">
    <property type="entry name" value="PROKAR_LIPOPROTEIN"/>
    <property type="match status" value="1"/>
</dbReference>
<gene>
    <name evidence="3" type="ORF">DPV98_03005</name>
</gene>
<dbReference type="EMBL" id="QEQD01000002">
    <property type="protein sequence ID" value="RDF05374.1"/>
    <property type="molecule type" value="Genomic_DNA"/>
</dbReference>
<dbReference type="Proteomes" id="UP000253999">
    <property type="component" value="Unassembled WGS sequence"/>
</dbReference>
<dbReference type="AlphaFoldDB" id="A0A369ZH49"/>
<name>A0A369ZH49_HAEPH</name>
<reference evidence="3 4" key="1">
    <citation type="submission" date="2018-05" db="EMBL/GenBank/DDBJ databases">
        <title>Draft Genome Sequences for a Diverse set of 7 Haemophilus Species.</title>
        <authorList>
            <person name="Nichols M."/>
            <person name="Topaz N."/>
            <person name="Wang X."/>
            <person name="Wang X."/>
            <person name="Boxrud D."/>
        </authorList>
    </citation>
    <scope>NUCLEOTIDE SEQUENCE [LARGE SCALE GENOMIC DNA]</scope>
    <source>
        <strain evidence="3 4">C2010039593</strain>
    </source>
</reference>
<keyword evidence="1" id="KW-0472">Membrane</keyword>
<feature type="chain" id="PRO_5016876690" description="PEGA domain-containing protein" evidence="2">
    <location>
        <begin position="22"/>
        <end position="166"/>
    </location>
</feature>
<evidence type="ECO:0000256" key="2">
    <source>
        <dbReference type="SAM" id="SignalP"/>
    </source>
</evidence>
<proteinExistence type="predicted"/>
<feature type="transmembrane region" description="Helical" evidence="1">
    <location>
        <begin position="102"/>
        <end position="120"/>
    </location>
</feature>
<keyword evidence="1" id="KW-1133">Transmembrane helix</keyword>
<protein>
    <recommendedName>
        <fullName evidence="5">PEGA domain-containing protein</fullName>
    </recommendedName>
</protein>
<evidence type="ECO:0000256" key="1">
    <source>
        <dbReference type="SAM" id="Phobius"/>
    </source>
</evidence>
<accession>A0A369ZH49</accession>
<dbReference type="RefSeq" id="WP_111312580.1">
    <property type="nucleotide sequence ID" value="NZ_QEQD01000002.1"/>
</dbReference>
<keyword evidence="1" id="KW-0812">Transmembrane</keyword>
<evidence type="ECO:0000313" key="4">
    <source>
        <dbReference type="Proteomes" id="UP000253999"/>
    </source>
</evidence>
<sequence>MKKLWKVATLASIVLFATGCATIVSESSYPVNIKSTPSGASFVIKNRAGEEVKKGVTPDLVTLKAGAGYFKGEKYQITFTLPKKGNQAGVEKTVELDTSLDGWYLGGNLVFGGLLGYLVIDPLTGAMYKLPDEVTADLTSNEHTLNIISMDSLTATQKAKLQPINL</sequence>
<feature type="signal peptide" evidence="2">
    <location>
        <begin position="1"/>
        <end position="21"/>
    </location>
</feature>
<evidence type="ECO:0008006" key="5">
    <source>
        <dbReference type="Google" id="ProtNLM"/>
    </source>
</evidence>